<evidence type="ECO:0000313" key="2">
    <source>
        <dbReference type="EMBL" id="SVA07524.1"/>
    </source>
</evidence>
<proteinExistence type="predicted"/>
<name>A0A381SVU9_9ZZZZ</name>
<gene>
    <name evidence="2" type="ORF">METZ01_LOCUS60378</name>
</gene>
<protein>
    <submittedName>
        <fullName evidence="2">Uncharacterized protein</fullName>
    </submittedName>
</protein>
<feature type="region of interest" description="Disordered" evidence="1">
    <location>
        <begin position="1"/>
        <end position="31"/>
    </location>
</feature>
<organism evidence="2">
    <name type="scientific">marine metagenome</name>
    <dbReference type="NCBI Taxonomy" id="408172"/>
    <lineage>
        <taxon>unclassified sequences</taxon>
        <taxon>metagenomes</taxon>
        <taxon>ecological metagenomes</taxon>
    </lineage>
</organism>
<feature type="non-terminal residue" evidence="2">
    <location>
        <position position="1"/>
    </location>
</feature>
<accession>A0A381SVU9</accession>
<dbReference type="AlphaFoldDB" id="A0A381SVU9"/>
<reference evidence="2" key="1">
    <citation type="submission" date="2018-05" db="EMBL/GenBank/DDBJ databases">
        <authorList>
            <person name="Lanie J.A."/>
            <person name="Ng W.-L."/>
            <person name="Kazmierczak K.M."/>
            <person name="Andrzejewski T.M."/>
            <person name="Davidsen T.M."/>
            <person name="Wayne K.J."/>
            <person name="Tettelin H."/>
            <person name="Glass J.I."/>
            <person name="Rusch D."/>
            <person name="Podicherti R."/>
            <person name="Tsui H.-C.T."/>
            <person name="Winkler M.E."/>
        </authorList>
    </citation>
    <scope>NUCLEOTIDE SEQUENCE</scope>
</reference>
<dbReference type="EMBL" id="UINC01003578">
    <property type="protein sequence ID" value="SVA07524.1"/>
    <property type="molecule type" value="Genomic_DNA"/>
</dbReference>
<sequence>VELPVAGGTELDLRTESAASGSRNKVMGGEA</sequence>
<evidence type="ECO:0000256" key="1">
    <source>
        <dbReference type="SAM" id="MobiDB-lite"/>
    </source>
</evidence>